<evidence type="ECO:0000256" key="2">
    <source>
        <dbReference type="ARBA" id="ARBA00023008"/>
    </source>
</evidence>
<keyword evidence="2" id="KW-0186">Copper</keyword>
<dbReference type="Proteomes" id="UP000188354">
    <property type="component" value="Chromosome LG17"/>
</dbReference>
<dbReference type="Gene3D" id="2.60.40.420">
    <property type="entry name" value="Cupredoxins - blue copper proteins"/>
    <property type="match status" value="1"/>
</dbReference>
<dbReference type="PANTHER" id="PTHR33021">
    <property type="entry name" value="BLUE COPPER PROTEIN"/>
    <property type="match status" value="1"/>
</dbReference>
<name>A0A4P1QSV3_LUPAN</name>
<dbReference type="PANTHER" id="PTHR33021:SF424">
    <property type="entry name" value="BASIC BLUE PROTEIN"/>
    <property type="match status" value="1"/>
</dbReference>
<dbReference type="GO" id="GO:0009055">
    <property type="term" value="F:electron transfer activity"/>
    <property type="evidence" value="ECO:0007669"/>
    <property type="project" value="InterPro"/>
</dbReference>
<evidence type="ECO:0000259" key="7">
    <source>
        <dbReference type="PROSITE" id="PS51485"/>
    </source>
</evidence>
<dbReference type="GO" id="GO:0005886">
    <property type="term" value="C:plasma membrane"/>
    <property type="evidence" value="ECO:0007669"/>
    <property type="project" value="TreeGrafter"/>
</dbReference>
<dbReference type="InterPro" id="IPR039391">
    <property type="entry name" value="Phytocyanin-like"/>
</dbReference>
<proteinExistence type="predicted"/>
<accession>A0A4P1QSV3</accession>
<evidence type="ECO:0000256" key="3">
    <source>
        <dbReference type="ARBA" id="ARBA00023157"/>
    </source>
</evidence>
<gene>
    <name evidence="8" type="ORF">TanjilG_00021</name>
</gene>
<protein>
    <recommendedName>
        <fullName evidence="4">Basic blue protein</fullName>
    </recommendedName>
    <alternativeName>
        <fullName evidence="5">Plantacyanin</fullName>
    </alternativeName>
</protein>
<sequence>MSNGRSNSAVVASMLLFSMLVFCSEMVCAKTYTVGDEHGWTYNLANWTKGKHFKIGDRVVFKYDPRKHDVVVITGNKKAYDKCITPAGTIVYNTGNDEFLLNGGVNYFISKIPGQCQAGLKLAIKTE</sequence>
<feature type="signal peptide" evidence="6">
    <location>
        <begin position="1"/>
        <end position="29"/>
    </location>
</feature>
<dbReference type="Pfam" id="PF02298">
    <property type="entry name" value="Cu_bind_like"/>
    <property type="match status" value="1"/>
</dbReference>
<dbReference type="AlphaFoldDB" id="A0A4P1QSV3"/>
<dbReference type="OrthoDB" id="687943at2759"/>
<feature type="chain" id="PRO_5020022841" description="Basic blue protein" evidence="6">
    <location>
        <begin position="30"/>
        <end position="127"/>
    </location>
</feature>
<evidence type="ECO:0000313" key="8">
    <source>
        <dbReference type="EMBL" id="OIV94272.1"/>
    </source>
</evidence>
<dbReference type="EMBL" id="CM007377">
    <property type="protein sequence ID" value="OIV94272.1"/>
    <property type="molecule type" value="Genomic_DNA"/>
</dbReference>
<evidence type="ECO:0000256" key="4">
    <source>
        <dbReference type="ARBA" id="ARBA00071970"/>
    </source>
</evidence>
<organism evidence="8 9">
    <name type="scientific">Lupinus angustifolius</name>
    <name type="common">Narrow-leaved blue lupine</name>
    <dbReference type="NCBI Taxonomy" id="3871"/>
    <lineage>
        <taxon>Eukaryota</taxon>
        <taxon>Viridiplantae</taxon>
        <taxon>Streptophyta</taxon>
        <taxon>Embryophyta</taxon>
        <taxon>Tracheophyta</taxon>
        <taxon>Spermatophyta</taxon>
        <taxon>Magnoliopsida</taxon>
        <taxon>eudicotyledons</taxon>
        <taxon>Gunneridae</taxon>
        <taxon>Pentapetalae</taxon>
        <taxon>rosids</taxon>
        <taxon>fabids</taxon>
        <taxon>Fabales</taxon>
        <taxon>Fabaceae</taxon>
        <taxon>Papilionoideae</taxon>
        <taxon>50 kb inversion clade</taxon>
        <taxon>genistoids sensu lato</taxon>
        <taxon>core genistoids</taxon>
        <taxon>Genisteae</taxon>
        <taxon>Lupinus</taxon>
    </lineage>
</organism>
<evidence type="ECO:0000256" key="5">
    <source>
        <dbReference type="ARBA" id="ARBA00082491"/>
    </source>
</evidence>
<dbReference type="InterPro" id="IPR008972">
    <property type="entry name" value="Cupredoxin"/>
</dbReference>
<dbReference type="PROSITE" id="PS51485">
    <property type="entry name" value="PHYTOCYANIN"/>
    <property type="match status" value="1"/>
</dbReference>
<dbReference type="FunFam" id="2.60.40.420:FF:000013">
    <property type="entry name" value="basic blue protein-like"/>
    <property type="match status" value="1"/>
</dbReference>
<keyword evidence="3" id="KW-1015">Disulfide bond</keyword>
<keyword evidence="9" id="KW-1185">Reference proteome</keyword>
<dbReference type="InterPro" id="IPR003245">
    <property type="entry name" value="Phytocyanin_dom"/>
</dbReference>
<keyword evidence="1" id="KW-0479">Metal-binding</keyword>
<dbReference type="GO" id="GO:0046872">
    <property type="term" value="F:metal ion binding"/>
    <property type="evidence" value="ECO:0007669"/>
    <property type="project" value="UniProtKB-KW"/>
</dbReference>
<evidence type="ECO:0000256" key="1">
    <source>
        <dbReference type="ARBA" id="ARBA00022723"/>
    </source>
</evidence>
<reference evidence="8 9" key="1">
    <citation type="journal article" date="2017" name="Plant Biotechnol. J.">
        <title>A comprehensive draft genome sequence for lupin (Lupinus angustifolius), an emerging health food: insights into plant-microbe interactions and legume evolution.</title>
        <authorList>
            <person name="Hane J.K."/>
            <person name="Ming Y."/>
            <person name="Kamphuis L.G."/>
            <person name="Nelson M.N."/>
            <person name="Garg G."/>
            <person name="Atkins C.A."/>
            <person name="Bayer P.E."/>
            <person name="Bravo A."/>
            <person name="Bringans S."/>
            <person name="Cannon S."/>
            <person name="Edwards D."/>
            <person name="Foley R."/>
            <person name="Gao L.L."/>
            <person name="Harrison M.J."/>
            <person name="Huang W."/>
            <person name="Hurgobin B."/>
            <person name="Li S."/>
            <person name="Liu C.W."/>
            <person name="McGrath A."/>
            <person name="Morahan G."/>
            <person name="Murray J."/>
            <person name="Weller J."/>
            <person name="Jian J."/>
            <person name="Singh K.B."/>
        </authorList>
    </citation>
    <scope>NUCLEOTIDE SEQUENCE [LARGE SCALE GENOMIC DNA]</scope>
    <source>
        <strain evidence="9">cv. Tanjil</strain>
        <tissue evidence="8">Whole plant</tissue>
    </source>
</reference>
<dbReference type="Gramene" id="OIV94272">
    <property type="protein sequence ID" value="OIV94272"/>
    <property type="gene ID" value="TanjilG_00021"/>
</dbReference>
<dbReference type="SUPFAM" id="SSF49503">
    <property type="entry name" value="Cupredoxins"/>
    <property type="match status" value="1"/>
</dbReference>
<dbReference type="STRING" id="3871.A0A4P1QSV3"/>
<evidence type="ECO:0000313" key="9">
    <source>
        <dbReference type="Proteomes" id="UP000188354"/>
    </source>
</evidence>
<evidence type="ECO:0000256" key="6">
    <source>
        <dbReference type="SAM" id="SignalP"/>
    </source>
</evidence>
<feature type="domain" description="Phytocyanin" evidence="7">
    <location>
        <begin position="30"/>
        <end position="127"/>
    </location>
</feature>
<dbReference type="KEGG" id="lang:109330836"/>
<keyword evidence="6" id="KW-0732">Signal</keyword>